<evidence type="ECO:0000313" key="1">
    <source>
        <dbReference type="EMBL" id="RNA35873.1"/>
    </source>
</evidence>
<gene>
    <name evidence="1" type="ORF">BpHYR1_018615</name>
</gene>
<accession>A0A3M7SJB3</accession>
<protein>
    <submittedName>
        <fullName evidence="1">Uncharacterized protein</fullName>
    </submittedName>
</protein>
<sequence>MLINKLISYEIPSLVHKIFNIRLVQFAWFAWYNTLGSPGTIRLVNLVAHRPSSNTYLLTWRTGFDYFVKYNHVKFLKILDVPKY</sequence>
<proteinExistence type="predicted"/>
<comment type="caution">
    <text evidence="1">The sequence shown here is derived from an EMBL/GenBank/DDBJ whole genome shotgun (WGS) entry which is preliminary data.</text>
</comment>
<dbReference type="EMBL" id="REGN01001279">
    <property type="protein sequence ID" value="RNA35873.1"/>
    <property type="molecule type" value="Genomic_DNA"/>
</dbReference>
<dbReference type="Proteomes" id="UP000276133">
    <property type="component" value="Unassembled WGS sequence"/>
</dbReference>
<keyword evidence="2" id="KW-1185">Reference proteome</keyword>
<reference evidence="1 2" key="1">
    <citation type="journal article" date="2018" name="Sci. Rep.">
        <title>Genomic signatures of local adaptation to the degree of environmental predictability in rotifers.</title>
        <authorList>
            <person name="Franch-Gras L."/>
            <person name="Hahn C."/>
            <person name="Garcia-Roger E.M."/>
            <person name="Carmona M.J."/>
            <person name="Serra M."/>
            <person name="Gomez A."/>
        </authorList>
    </citation>
    <scope>NUCLEOTIDE SEQUENCE [LARGE SCALE GENOMIC DNA]</scope>
    <source>
        <strain evidence="1">HYR1</strain>
    </source>
</reference>
<dbReference type="AlphaFoldDB" id="A0A3M7SJB3"/>
<evidence type="ECO:0000313" key="2">
    <source>
        <dbReference type="Proteomes" id="UP000276133"/>
    </source>
</evidence>
<name>A0A3M7SJB3_BRAPC</name>
<organism evidence="1 2">
    <name type="scientific">Brachionus plicatilis</name>
    <name type="common">Marine rotifer</name>
    <name type="synonym">Brachionus muelleri</name>
    <dbReference type="NCBI Taxonomy" id="10195"/>
    <lineage>
        <taxon>Eukaryota</taxon>
        <taxon>Metazoa</taxon>
        <taxon>Spiralia</taxon>
        <taxon>Gnathifera</taxon>
        <taxon>Rotifera</taxon>
        <taxon>Eurotatoria</taxon>
        <taxon>Monogononta</taxon>
        <taxon>Pseudotrocha</taxon>
        <taxon>Ploima</taxon>
        <taxon>Brachionidae</taxon>
        <taxon>Brachionus</taxon>
    </lineage>
</organism>